<dbReference type="CDD" id="cd00018">
    <property type="entry name" value="AP2"/>
    <property type="match status" value="1"/>
</dbReference>
<dbReference type="PANTHER" id="PTHR31194:SF166">
    <property type="entry name" value="PATHOGENESIS-RELATED GENES TRANSCRIPTIONAL ACTIVATOR PTI6"/>
    <property type="match status" value="1"/>
</dbReference>
<reference evidence="9" key="1">
    <citation type="journal article" date="2010" name="Nat. Biotechnol.">
        <title>Draft genome sequence of the oilseed species Ricinus communis.</title>
        <authorList>
            <person name="Chan A.P."/>
            <person name="Crabtree J."/>
            <person name="Zhao Q."/>
            <person name="Lorenzi H."/>
            <person name="Orvis J."/>
            <person name="Puiu D."/>
            <person name="Melake-Berhan A."/>
            <person name="Jones K.M."/>
            <person name="Redman J."/>
            <person name="Chen G."/>
            <person name="Cahoon E.B."/>
            <person name="Gedil M."/>
            <person name="Stanke M."/>
            <person name="Haas B.J."/>
            <person name="Wortman J.R."/>
            <person name="Fraser-Liggett C.M."/>
            <person name="Ravel J."/>
            <person name="Rabinowicz P.D."/>
        </authorList>
    </citation>
    <scope>NUCLEOTIDE SEQUENCE [LARGE SCALE GENOMIC DNA]</scope>
    <source>
        <strain evidence="9">cv. Hale</strain>
    </source>
</reference>
<keyword evidence="9" id="KW-1185">Reference proteome</keyword>
<dbReference type="InterPro" id="IPR016177">
    <property type="entry name" value="DNA-bd_dom_sf"/>
</dbReference>
<evidence type="ECO:0000256" key="2">
    <source>
        <dbReference type="ARBA" id="ARBA00023015"/>
    </source>
</evidence>
<name>B9T6G3_RICCO</name>
<dbReference type="InterPro" id="IPR050913">
    <property type="entry name" value="AP2/ERF_ERF"/>
</dbReference>
<dbReference type="PANTHER" id="PTHR31194">
    <property type="entry name" value="SHN SHINE , DNA BINDING / TRANSCRIPTION FACTOR"/>
    <property type="match status" value="1"/>
</dbReference>
<dbReference type="GO" id="GO:0003700">
    <property type="term" value="F:DNA-binding transcription factor activity"/>
    <property type="evidence" value="ECO:0000318"/>
    <property type="project" value="GO_Central"/>
</dbReference>
<evidence type="ECO:0000259" key="7">
    <source>
        <dbReference type="PROSITE" id="PS51032"/>
    </source>
</evidence>
<dbReference type="OrthoDB" id="682005at2759"/>
<feature type="region of interest" description="Disordered" evidence="6">
    <location>
        <begin position="1"/>
        <end position="64"/>
    </location>
</feature>
<evidence type="ECO:0000256" key="3">
    <source>
        <dbReference type="ARBA" id="ARBA00023125"/>
    </source>
</evidence>
<dbReference type="SUPFAM" id="SSF54171">
    <property type="entry name" value="DNA-binding domain"/>
    <property type="match status" value="1"/>
</dbReference>
<feature type="compositionally biased region" description="Basic and acidic residues" evidence="6">
    <location>
        <begin position="31"/>
        <end position="46"/>
    </location>
</feature>
<keyword evidence="5" id="KW-0539">Nucleus</keyword>
<dbReference type="EMBL" id="EQ974608">
    <property type="protein sequence ID" value="EEF28546.1"/>
    <property type="molecule type" value="Genomic_DNA"/>
</dbReference>
<dbReference type="KEGG" id="rcu:8284753"/>
<protein>
    <submittedName>
        <fullName evidence="8">AP2 domain transcription factor RAP2.3, putative</fullName>
    </submittedName>
</protein>
<dbReference type="eggNOG" id="ENOG502R7AV">
    <property type="taxonomic scope" value="Eukaryota"/>
</dbReference>
<feature type="domain" description="AP2/ERF" evidence="7">
    <location>
        <begin position="110"/>
        <end position="167"/>
    </location>
</feature>
<comment type="subcellular location">
    <subcellularLocation>
        <location evidence="1">Nucleus</location>
    </subcellularLocation>
</comment>
<dbReference type="Proteomes" id="UP000008311">
    <property type="component" value="Unassembled WGS sequence"/>
</dbReference>
<dbReference type="FunFam" id="3.30.730.10:FF:000001">
    <property type="entry name" value="Ethylene-responsive transcription factor 2"/>
    <property type="match status" value="1"/>
</dbReference>
<dbReference type="InterPro" id="IPR036955">
    <property type="entry name" value="AP2/ERF_dom_sf"/>
</dbReference>
<evidence type="ECO:0000256" key="6">
    <source>
        <dbReference type="SAM" id="MobiDB-lite"/>
    </source>
</evidence>
<evidence type="ECO:0000256" key="1">
    <source>
        <dbReference type="ARBA" id="ARBA00004123"/>
    </source>
</evidence>
<evidence type="ECO:0000256" key="4">
    <source>
        <dbReference type="ARBA" id="ARBA00023163"/>
    </source>
</evidence>
<dbReference type="PROSITE" id="PS51032">
    <property type="entry name" value="AP2_ERF"/>
    <property type="match status" value="1"/>
</dbReference>
<dbReference type="GO" id="GO:0000976">
    <property type="term" value="F:transcription cis-regulatory region binding"/>
    <property type="evidence" value="ECO:0000318"/>
    <property type="project" value="GO_Central"/>
</dbReference>
<evidence type="ECO:0000256" key="5">
    <source>
        <dbReference type="ARBA" id="ARBA00023242"/>
    </source>
</evidence>
<accession>B9T6G3</accession>
<dbReference type="PRINTS" id="PR00367">
    <property type="entry name" value="ETHRSPELEMNT"/>
</dbReference>
<keyword evidence="4" id="KW-0804">Transcription</keyword>
<feature type="compositionally biased region" description="Basic residues" evidence="6">
    <location>
        <begin position="54"/>
        <end position="64"/>
    </location>
</feature>
<sequence length="259" mass="29459">MSVQSTPHSRRRRVVRIMFSDPYATDSSSDDDQHDRDDDQHDHDEDIQTENQRQLKRKGPKKHVTQLTFDSIPSVSTTVPSHDEYKHREILTRRRPPTAPGSDVAHRKKKFRGVRQRPWGRWAAEIRDPARRKRVWLGTFDTAEEAATVYDRAAVKLKGVNAVTNFPNTVITEKVLLRDNSSNICDSSSCDSPPSAVTSSPTSVLRFDELTPFDCFGYDTFGLEELPMPLHPADFILSGKQFSGEEFVDLDDFLVDVIS</sequence>
<evidence type="ECO:0000313" key="8">
    <source>
        <dbReference type="EMBL" id="EEF28546.1"/>
    </source>
</evidence>
<dbReference type="GO" id="GO:0005634">
    <property type="term" value="C:nucleus"/>
    <property type="evidence" value="ECO:0000318"/>
    <property type="project" value="GO_Central"/>
</dbReference>
<dbReference type="Pfam" id="PF00847">
    <property type="entry name" value="AP2"/>
    <property type="match status" value="1"/>
</dbReference>
<gene>
    <name evidence="8" type="ORF">RCOM_0295580</name>
</gene>
<dbReference type="InterPro" id="IPR001471">
    <property type="entry name" value="AP2/ERF_dom"/>
</dbReference>
<dbReference type="InParanoid" id="B9T6G3"/>
<dbReference type="AlphaFoldDB" id="B9T6G3"/>
<keyword evidence="3" id="KW-0238">DNA-binding</keyword>
<dbReference type="GO" id="GO:0010104">
    <property type="term" value="P:regulation of ethylene-activated signaling pathway"/>
    <property type="evidence" value="ECO:0000318"/>
    <property type="project" value="GO_Central"/>
</dbReference>
<dbReference type="SMART" id="SM00380">
    <property type="entry name" value="AP2"/>
    <property type="match status" value="1"/>
</dbReference>
<dbReference type="Gene3D" id="3.30.730.10">
    <property type="entry name" value="AP2/ERF domain"/>
    <property type="match status" value="1"/>
</dbReference>
<proteinExistence type="predicted"/>
<dbReference type="STRING" id="3988.B9T6G3"/>
<organism evidence="8 9">
    <name type="scientific">Ricinus communis</name>
    <name type="common">Castor bean</name>
    <dbReference type="NCBI Taxonomy" id="3988"/>
    <lineage>
        <taxon>Eukaryota</taxon>
        <taxon>Viridiplantae</taxon>
        <taxon>Streptophyta</taxon>
        <taxon>Embryophyta</taxon>
        <taxon>Tracheophyta</taxon>
        <taxon>Spermatophyta</taxon>
        <taxon>Magnoliopsida</taxon>
        <taxon>eudicotyledons</taxon>
        <taxon>Gunneridae</taxon>
        <taxon>Pentapetalae</taxon>
        <taxon>rosids</taxon>
        <taxon>fabids</taxon>
        <taxon>Malpighiales</taxon>
        <taxon>Euphorbiaceae</taxon>
        <taxon>Acalyphoideae</taxon>
        <taxon>Acalypheae</taxon>
        <taxon>Ricinus</taxon>
    </lineage>
</organism>
<dbReference type="PIRSF" id="PIRSF038123">
    <property type="entry name" value="PTI6"/>
    <property type="match status" value="1"/>
</dbReference>
<evidence type="ECO:0000313" key="9">
    <source>
        <dbReference type="Proteomes" id="UP000008311"/>
    </source>
</evidence>
<keyword evidence="2" id="KW-0805">Transcription regulation</keyword>